<dbReference type="Proteomes" id="UP001176940">
    <property type="component" value="Unassembled WGS sequence"/>
</dbReference>
<keyword evidence="2" id="KW-0813">Transport</keyword>
<evidence type="ECO:0000256" key="1">
    <source>
        <dbReference type="ARBA" id="ARBA00004240"/>
    </source>
</evidence>
<dbReference type="PANTHER" id="PTHR15922:SF2">
    <property type="entry name" value="NBAS SUBUNIT OF NRZ TETHERING COMPLEX"/>
    <property type="match status" value="1"/>
</dbReference>
<evidence type="ECO:0000256" key="2">
    <source>
        <dbReference type="ARBA" id="ARBA00022448"/>
    </source>
</evidence>
<dbReference type="PANTHER" id="PTHR15922">
    <property type="entry name" value="NEUROBLASTOMA-AMPLIFIED SEQUENCE"/>
    <property type="match status" value="1"/>
</dbReference>
<dbReference type="Pfam" id="PF08314">
    <property type="entry name" value="Sec39"/>
    <property type="match status" value="1"/>
</dbReference>
<reference evidence="7" key="1">
    <citation type="submission" date="2023-07" db="EMBL/GenBank/DDBJ databases">
        <authorList>
            <person name="Stuckert A."/>
        </authorList>
    </citation>
    <scope>NUCLEOTIDE SEQUENCE</scope>
</reference>
<feature type="region of interest" description="Disordered" evidence="5">
    <location>
        <begin position="203"/>
        <end position="228"/>
    </location>
</feature>
<evidence type="ECO:0000256" key="5">
    <source>
        <dbReference type="SAM" id="MobiDB-lite"/>
    </source>
</evidence>
<feature type="domain" description="Sec39" evidence="6">
    <location>
        <begin position="42"/>
        <end position="160"/>
    </location>
</feature>
<protein>
    <recommendedName>
        <fullName evidence="6">Sec39 domain-containing protein</fullName>
    </recommendedName>
</protein>
<evidence type="ECO:0000313" key="8">
    <source>
        <dbReference type="Proteomes" id="UP001176940"/>
    </source>
</evidence>
<keyword evidence="3" id="KW-0256">Endoplasmic reticulum</keyword>
<evidence type="ECO:0000313" key="7">
    <source>
        <dbReference type="EMBL" id="CAJ0923037.1"/>
    </source>
</evidence>
<evidence type="ECO:0000256" key="4">
    <source>
        <dbReference type="ARBA" id="ARBA00022927"/>
    </source>
</evidence>
<name>A0ABN9KWU1_9NEOB</name>
<keyword evidence="8" id="KW-1185">Reference proteome</keyword>
<keyword evidence="4" id="KW-0653">Protein transport</keyword>
<organism evidence="7 8">
    <name type="scientific">Ranitomeya imitator</name>
    <name type="common">mimic poison frog</name>
    <dbReference type="NCBI Taxonomy" id="111125"/>
    <lineage>
        <taxon>Eukaryota</taxon>
        <taxon>Metazoa</taxon>
        <taxon>Chordata</taxon>
        <taxon>Craniata</taxon>
        <taxon>Vertebrata</taxon>
        <taxon>Euteleostomi</taxon>
        <taxon>Amphibia</taxon>
        <taxon>Batrachia</taxon>
        <taxon>Anura</taxon>
        <taxon>Neobatrachia</taxon>
        <taxon>Hyloidea</taxon>
        <taxon>Dendrobatidae</taxon>
        <taxon>Dendrobatinae</taxon>
        <taxon>Ranitomeya</taxon>
    </lineage>
</organism>
<proteinExistence type="predicted"/>
<evidence type="ECO:0000256" key="3">
    <source>
        <dbReference type="ARBA" id="ARBA00022824"/>
    </source>
</evidence>
<gene>
    <name evidence="7" type="ORF">RIMI_LOCUS1907712</name>
</gene>
<dbReference type="InterPro" id="IPR013244">
    <property type="entry name" value="Sec39_domain"/>
</dbReference>
<dbReference type="EMBL" id="CAUEEQ010002558">
    <property type="protein sequence ID" value="CAJ0923037.1"/>
    <property type="molecule type" value="Genomic_DNA"/>
</dbReference>
<comment type="subcellular location">
    <subcellularLocation>
        <location evidence="1">Endoplasmic reticulum</location>
    </subcellularLocation>
</comment>
<evidence type="ECO:0000259" key="6">
    <source>
        <dbReference type="Pfam" id="PF08314"/>
    </source>
</evidence>
<sequence length="316" mass="34665">MWEPKEAALKSDEGNEISCLFYSFISFLCFVFFKANLGSDMALRLCSSRLSLIKKCISQSPTSYKQSAKLLALAHLLRVAGNEETEMKGQVLTLLAEQALQCQDYRAANGHCQELMTAGFNKSWEVCSKLGQCENYEDLGTRKELMAFALTHCPPCAIQTCLLPAAPCRPSGVCSYYYRLLLLTSIILFQAVNYQIHPGGRGVGEGLEHSPHSGPPREASQADPKPQSVDLLHRTTATTMKVLTNTTLTTKAVLHAVSDGQFWKKSLTYLRPLNGQEPCSPTKSAKGSTTPGVSQGCHPFYESLIVNPFIADICTN</sequence>
<comment type="caution">
    <text evidence="7">The sequence shown here is derived from an EMBL/GenBank/DDBJ whole genome shotgun (WGS) entry which is preliminary data.</text>
</comment>
<accession>A0ABN9KWU1</accession>